<evidence type="ECO:0000313" key="2">
    <source>
        <dbReference type="EMBL" id="PAB54584.1"/>
    </source>
</evidence>
<gene>
    <name evidence="1" type="ORF">A3P64_06950</name>
    <name evidence="2" type="ORF">A3Q24_07425</name>
</gene>
<evidence type="ECO:0000313" key="3">
    <source>
        <dbReference type="Proteomes" id="UP000216008"/>
    </source>
</evidence>
<organism evidence="2 3">
    <name type="scientific">Lactobacillus johnsonii</name>
    <dbReference type="NCBI Taxonomy" id="33959"/>
    <lineage>
        <taxon>Bacteria</taxon>
        <taxon>Bacillati</taxon>
        <taxon>Bacillota</taxon>
        <taxon>Bacilli</taxon>
        <taxon>Lactobacillales</taxon>
        <taxon>Lactobacillaceae</taxon>
        <taxon>Lactobacillus</taxon>
    </lineage>
</organism>
<reference evidence="3 4" key="1">
    <citation type="submission" date="2017-05" db="EMBL/GenBank/DDBJ databases">
        <title>Lactobacillus johnsonii from commercial turkeys.</title>
        <authorList>
            <person name="Johnson T.J."/>
            <person name="Youmans B."/>
        </authorList>
    </citation>
    <scope>NUCLEOTIDE SEQUENCE [LARGE SCALE GENOMIC DNA]</scope>
    <source>
        <strain evidence="2 3">UMNLJ114</strain>
        <strain evidence="1 4">UMNLJ54</strain>
    </source>
</reference>
<sequence length="76" mass="9108">MSKFLPLWQYIKDNHDQDFQLSFNQIQKIVGLPIDHSFLTYKKELLDYGFKVGKISLKNKTVDFKKLEDENDDEIR</sequence>
<name>A0A1Z1N7I9_LACJH</name>
<comment type="caution">
    <text evidence="2">The sequence shown here is derived from an EMBL/GenBank/DDBJ whole genome shotgun (WGS) entry which is preliminary data.</text>
</comment>
<evidence type="ECO:0000313" key="1">
    <source>
        <dbReference type="EMBL" id="PAB52366.1"/>
    </source>
</evidence>
<dbReference type="Proteomes" id="UP000216448">
    <property type="component" value="Unassembled WGS sequence"/>
</dbReference>
<accession>A0A1Z1N7I9</accession>
<evidence type="ECO:0000313" key="4">
    <source>
        <dbReference type="Proteomes" id="UP000216448"/>
    </source>
</evidence>
<dbReference type="AlphaFoldDB" id="A0A1Z1N7I9"/>
<dbReference type="RefSeq" id="WP_087713181.1">
    <property type="nucleotide sequence ID" value="NZ_CP021703.1"/>
</dbReference>
<protein>
    <submittedName>
        <fullName evidence="2">Uncharacterized protein</fullName>
    </submittedName>
</protein>
<dbReference type="EMBL" id="NIBD01000038">
    <property type="protein sequence ID" value="PAB54584.1"/>
    <property type="molecule type" value="Genomic_DNA"/>
</dbReference>
<dbReference type="EMBL" id="NIBB01000043">
    <property type="protein sequence ID" value="PAB52366.1"/>
    <property type="molecule type" value="Genomic_DNA"/>
</dbReference>
<proteinExistence type="predicted"/>
<dbReference type="Proteomes" id="UP000216008">
    <property type="component" value="Unassembled WGS sequence"/>
</dbReference>